<dbReference type="AlphaFoldDB" id="A0A2T9YLZ4"/>
<keyword evidence="2" id="KW-1185">Reference proteome</keyword>
<dbReference type="EMBL" id="MBFR01000131">
    <property type="protein sequence ID" value="PVU93358.1"/>
    <property type="molecule type" value="Genomic_DNA"/>
</dbReference>
<comment type="caution">
    <text evidence="1">The sequence shown here is derived from an EMBL/GenBank/DDBJ whole genome shotgun (WGS) entry which is preliminary data.</text>
</comment>
<evidence type="ECO:0000313" key="2">
    <source>
        <dbReference type="Proteomes" id="UP000245383"/>
    </source>
</evidence>
<dbReference type="Proteomes" id="UP000245383">
    <property type="component" value="Unassembled WGS sequence"/>
</dbReference>
<sequence>MLLLPRSKSTKLAKSNSLQAQADSFASGDYDFQDLDLAVNTLNSTFVGEDYLSGILKAPRLLSYNIHMENDRKSYGKLF</sequence>
<gene>
    <name evidence="1" type="ORF">BB561_003330</name>
</gene>
<proteinExistence type="predicted"/>
<evidence type="ECO:0000313" key="1">
    <source>
        <dbReference type="EMBL" id="PVU93358.1"/>
    </source>
</evidence>
<organism evidence="1 2">
    <name type="scientific">Smittium simulii</name>
    <dbReference type="NCBI Taxonomy" id="133385"/>
    <lineage>
        <taxon>Eukaryota</taxon>
        <taxon>Fungi</taxon>
        <taxon>Fungi incertae sedis</taxon>
        <taxon>Zoopagomycota</taxon>
        <taxon>Kickxellomycotina</taxon>
        <taxon>Harpellomycetes</taxon>
        <taxon>Harpellales</taxon>
        <taxon>Legeriomycetaceae</taxon>
        <taxon>Smittium</taxon>
    </lineage>
</organism>
<accession>A0A2T9YLZ4</accession>
<protein>
    <submittedName>
        <fullName evidence="1">Uncharacterized protein</fullName>
    </submittedName>
</protein>
<name>A0A2T9YLZ4_9FUNG</name>
<reference evidence="1 2" key="1">
    <citation type="journal article" date="2018" name="MBio">
        <title>Comparative Genomics Reveals the Core Gene Toolbox for the Fungus-Insect Symbiosis.</title>
        <authorList>
            <person name="Wang Y."/>
            <person name="Stata M."/>
            <person name="Wang W."/>
            <person name="Stajich J.E."/>
            <person name="White M.M."/>
            <person name="Moncalvo J.M."/>
        </authorList>
    </citation>
    <scope>NUCLEOTIDE SEQUENCE [LARGE SCALE GENOMIC DNA]</scope>
    <source>
        <strain evidence="1 2">SWE-8-4</strain>
    </source>
</reference>